<name>A0A1H6RFP1_9GAMM</name>
<gene>
    <name evidence="2" type="ORF">SAMN04244579_00892</name>
</gene>
<dbReference type="Proteomes" id="UP000199005">
    <property type="component" value="Unassembled WGS sequence"/>
</dbReference>
<evidence type="ECO:0000313" key="2">
    <source>
        <dbReference type="EMBL" id="SEI50415.1"/>
    </source>
</evidence>
<evidence type="ECO:0000256" key="1">
    <source>
        <dbReference type="SAM" id="SignalP"/>
    </source>
</evidence>
<keyword evidence="1" id="KW-0732">Signal</keyword>
<dbReference type="Pfam" id="PF10976">
    <property type="entry name" value="DUF2790"/>
    <property type="match status" value="1"/>
</dbReference>
<dbReference type="RefSeq" id="WP_090897531.1">
    <property type="nucleotide sequence ID" value="NZ_FNYO01000007.1"/>
</dbReference>
<dbReference type="InterPro" id="IPR021245">
    <property type="entry name" value="DUF2790"/>
</dbReference>
<dbReference type="AlphaFoldDB" id="A0A1H6RFP1"/>
<proteinExistence type="predicted"/>
<feature type="signal peptide" evidence="1">
    <location>
        <begin position="1"/>
        <end position="24"/>
    </location>
</feature>
<evidence type="ECO:0000313" key="3">
    <source>
        <dbReference type="Proteomes" id="UP000199005"/>
    </source>
</evidence>
<protein>
    <recommendedName>
        <fullName evidence="4">DUF2790 domain-containing protein</fullName>
    </recommendedName>
</protein>
<sequence length="86" mass="9535">MKRFMPVVIAAVACAVSASEMIQAAEQQPKVETYSYGTKLDIAKVISVETPTKVCEAVPVHMVYEDHQGQRHVLEYRVMGTGCQIH</sequence>
<dbReference type="Gene3D" id="2.30.140.50">
    <property type="entry name" value="Protein of unknown function DUF2790"/>
    <property type="match status" value="1"/>
</dbReference>
<feature type="chain" id="PRO_5011576358" description="DUF2790 domain-containing protein" evidence="1">
    <location>
        <begin position="25"/>
        <end position="86"/>
    </location>
</feature>
<organism evidence="2 3">
    <name type="scientific">Azotobacter beijerinckii</name>
    <dbReference type="NCBI Taxonomy" id="170623"/>
    <lineage>
        <taxon>Bacteria</taxon>
        <taxon>Pseudomonadati</taxon>
        <taxon>Pseudomonadota</taxon>
        <taxon>Gammaproteobacteria</taxon>
        <taxon>Pseudomonadales</taxon>
        <taxon>Pseudomonadaceae</taxon>
        <taxon>Azotobacter</taxon>
    </lineage>
</organism>
<accession>A0A1H6RFP1</accession>
<dbReference type="EMBL" id="FNYO01000007">
    <property type="protein sequence ID" value="SEI50415.1"/>
    <property type="molecule type" value="Genomic_DNA"/>
</dbReference>
<evidence type="ECO:0008006" key="4">
    <source>
        <dbReference type="Google" id="ProtNLM"/>
    </source>
</evidence>
<reference evidence="2 3" key="1">
    <citation type="submission" date="2016-10" db="EMBL/GenBank/DDBJ databases">
        <authorList>
            <person name="de Groot N.N."/>
        </authorList>
    </citation>
    <scope>NUCLEOTIDE SEQUENCE [LARGE SCALE GENOMIC DNA]</scope>
    <source>
        <strain evidence="2 3">DSM 1041</strain>
    </source>
</reference>